<gene>
    <name evidence="9" type="ORF">IAC80_03175</name>
</gene>
<feature type="transmembrane region" description="Helical" evidence="7">
    <location>
        <begin position="311"/>
        <end position="331"/>
    </location>
</feature>
<keyword evidence="9" id="KW-0808">Transferase</keyword>
<feature type="transmembrane region" description="Helical" evidence="7">
    <location>
        <begin position="120"/>
        <end position="137"/>
    </location>
</feature>
<reference evidence="9" key="2">
    <citation type="journal article" date="2021" name="PeerJ">
        <title>Extensive microbial diversity within the chicken gut microbiome revealed by metagenomics and culture.</title>
        <authorList>
            <person name="Gilroy R."/>
            <person name="Ravi A."/>
            <person name="Getino M."/>
            <person name="Pursley I."/>
            <person name="Horton D.L."/>
            <person name="Alikhan N.F."/>
            <person name="Baker D."/>
            <person name="Gharbi K."/>
            <person name="Hall N."/>
            <person name="Watson M."/>
            <person name="Adriaenssens E.M."/>
            <person name="Foster-Nyarko E."/>
            <person name="Jarju S."/>
            <person name="Secka A."/>
            <person name="Antonio M."/>
            <person name="Oren A."/>
            <person name="Chaudhuri R.R."/>
            <person name="La Ragione R."/>
            <person name="Hildebrand F."/>
            <person name="Pallen M.J."/>
        </authorList>
    </citation>
    <scope>NUCLEOTIDE SEQUENCE</scope>
    <source>
        <strain evidence="9">ChiBcec6-7307</strain>
    </source>
</reference>
<evidence type="ECO:0000313" key="9">
    <source>
        <dbReference type="EMBL" id="HIV22922.1"/>
    </source>
</evidence>
<feature type="transmembrane region" description="Helical" evidence="7">
    <location>
        <begin position="208"/>
        <end position="227"/>
    </location>
</feature>
<organism evidence="9 10">
    <name type="scientific">Candidatus Merdiplasma excrementigallinarum</name>
    <dbReference type="NCBI Taxonomy" id="2840864"/>
    <lineage>
        <taxon>Bacteria</taxon>
        <taxon>Bacillati</taxon>
        <taxon>Bacillota</taxon>
        <taxon>Clostridia</taxon>
        <taxon>Lachnospirales</taxon>
        <taxon>Lachnospiraceae</taxon>
        <taxon>Lachnospiraceae incertae sedis</taxon>
        <taxon>Candidatus Merdiplasma</taxon>
    </lineage>
</organism>
<dbReference type="GO" id="GO:0005886">
    <property type="term" value="C:plasma membrane"/>
    <property type="evidence" value="ECO:0007669"/>
    <property type="project" value="UniProtKB-SubCell"/>
</dbReference>
<feature type="transmembrane region" description="Helical" evidence="7">
    <location>
        <begin position="81"/>
        <end position="100"/>
    </location>
</feature>
<dbReference type="PANTHER" id="PTHR40074">
    <property type="entry name" value="O-ACETYLTRANSFERASE WECH"/>
    <property type="match status" value="1"/>
</dbReference>
<dbReference type="EMBL" id="DVOS01000033">
    <property type="protein sequence ID" value="HIV22922.1"/>
    <property type="molecule type" value="Genomic_DNA"/>
</dbReference>
<feature type="transmembrane region" description="Helical" evidence="7">
    <location>
        <begin position="178"/>
        <end position="196"/>
    </location>
</feature>
<reference evidence="9" key="1">
    <citation type="submission" date="2020-10" db="EMBL/GenBank/DDBJ databases">
        <authorList>
            <person name="Gilroy R."/>
        </authorList>
    </citation>
    <scope>NUCLEOTIDE SEQUENCE</scope>
    <source>
        <strain evidence="9">ChiBcec6-7307</strain>
    </source>
</reference>
<feature type="transmembrane region" description="Helical" evidence="7">
    <location>
        <begin position="247"/>
        <end position="263"/>
    </location>
</feature>
<evidence type="ECO:0000256" key="7">
    <source>
        <dbReference type="SAM" id="Phobius"/>
    </source>
</evidence>
<sequence length="367" mass="41658">MTEKKRNYGIDLLRMLSMFMIVNLHVLGQGGAMVRIVGDEAGYYAAWFLETCAYCAVDCYGLISGYVGVNGKFRPARLLELWLQVFFYSFGITLLYGMFAPGLLNGEYFWKAVFPVSNKTYWYFSSYVGLFFIMPFLNRMVNSLKEREVRWLAAALFLVFSVGTALPKAVGVDFLQLVGGYSFAWLCILYLLGACVRKCSFRRWKSRSYILAYFGLAAFSWAFKIIVEKLTRSLLGEARYGRLFTGYAAPTILLCALCLLLVFERLEIKSSLGKRIVALAAPLSFSVYLIHTHPMIWDTLLKGAFASYRYFFWPFILAAVPVTAAAVYAACSLIDLVRKKLFDLIGIRQFSERAAGALERVWVRLLP</sequence>
<feature type="transmembrane region" description="Helical" evidence="7">
    <location>
        <begin position="44"/>
        <end position="69"/>
    </location>
</feature>
<evidence type="ECO:0000256" key="6">
    <source>
        <dbReference type="ARBA" id="ARBA00023136"/>
    </source>
</evidence>
<evidence type="ECO:0000259" key="8">
    <source>
        <dbReference type="Pfam" id="PF01757"/>
    </source>
</evidence>
<evidence type="ECO:0000256" key="5">
    <source>
        <dbReference type="ARBA" id="ARBA00022989"/>
    </source>
</evidence>
<dbReference type="InterPro" id="IPR002656">
    <property type="entry name" value="Acyl_transf_3_dom"/>
</dbReference>
<evidence type="ECO:0000256" key="2">
    <source>
        <dbReference type="ARBA" id="ARBA00007400"/>
    </source>
</evidence>
<evidence type="ECO:0000256" key="3">
    <source>
        <dbReference type="ARBA" id="ARBA00022475"/>
    </source>
</evidence>
<evidence type="ECO:0000313" key="10">
    <source>
        <dbReference type="Proteomes" id="UP000886889"/>
    </source>
</evidence>
<feature type="transmembrane region" description="Helical" evidence="7">
    <location>
        <begin position="149"/>
        <end position="166"/>
    </location>
</feature>
<comment type="similarity">
    <text evidence="2">Belongs to the acyltransferase 3 family.</text>
</comment>
<keyword evidence="4 7" id="KW-0812">Transmembrane</keyword>
<dbReference type="GO" id="GO:0016413">
    <property type="term" value="F:O-acetyltransferase activity"/>
    <property type="evidence" value="ECO:0007669"/>
    <property type="project" value="TreeGrafter"/>
</dbReference>
<dbReference type="PANTHER" id="PTHR40074:SF2">
    <property type="entry name" value="O-ACETYLTRANSFERASE WECH"/>
    <property type="match status" value="1"/>
</dbReference>
<protein>
    <submittedName>
        <fullName evidence="9">Acyltransferase</fullName>
    </submittedName>
</protein>
<dbReference type="Pfam" id="PF01757">
    <property type="entry name" value="Acyl_transf_3"/>
    <property type="match status" value="1"/>
</dbReference>
<keyword evidence="9" id="KW-0012">Acyltransferase</keyword>
<evidence type="ECO:0000256" key="1">
    <source>
        <dbReference type="ARBA" id="ARBA00004651"/>
    </source>
</evidence>
<keyword evidence="6 7" id="KW-0472">Membrane</keyword>
<name>A0A9D1NYW7_9FIRM</name>
<evidence type="ECO:0000256" key="4">
    <source>
        <dbReference type="ARBA" id="ARBA00022692"/>
    </source>
</evidence>
<comment type="subcellular location">
    <subcellularLocation>
        <location evidence="1">Cell membrane</location>
        <topology evidence="1">Multi-pass membrane protein</topology>
    </subcellularLocation>
</comment>
<dbReference type="AlphaFoldDB" id="A0A9D1NYW7"/>
<proteinExistence type="inferred from homology"/>
<feature type="transmembrane region" description="Helical" evidence="7">
    <location>
        <begin position="275"/>
        <end position="291"/>
    </location>
</feature>
<keyword evidence="3" id="KW-1003">Cell membrane</keyword>
<keyword evidence="5 7" id="KW-1133">Transmembrane helix</keyword>
<dbReference type="GO" id="GO:0009246">
    <property type="term" value="P:enterobacterial common antigen biosynthetic process"/>
    <property type="evidence" value="ECO:0007669"/>
    <property type="project" value="TreeGrafter"/>
</dbReference>
<feature type="domain" description="Acyltransferase 3" evidence="8">
    <location>
        <begin position="7"/>
        <end position="332"/>
    </location>
</feature>
<dbReference type="Proteomes" id="UP000886889">
    <property type="component" value="Unassembled WGS sequence"/>
</dbReference>
<feature type="transmembrane region" description="Helical" evidence="7">
    <location>
        <begin position="12"/>
        <end position="32"/>
    </location>
</feature>
<comment type="caution">
    <text evidence="9">The sequence shown here is derived from an EMBL/GenBank/DDBJ whole genome shotgun (WGS) entry which is preliminary data.</text>
</comment>
<accession>A0A9D1NYW7</accession>